<gene>
    <name evidence="2" type="ORF">GCM10010218_34930</name>
</gene>
<dbReference type="Proteomes" id="UP000638313">
    <property type="component" value="Unassembled WGS sequence"/>
</dbReference>
<protein>
    <submittedName>
        <fullName evidence="2">Uncharacterized protein</fullName>
    </submittedName>
</protein>
<accession>A0A919B595</accession>
<dbReference type="AlphaFoldDB" id="A0A919B595"/>
<reference evidence="2" key="2">
    <citation type="submission" date="2020-09" db="EMBL/GenBank/DDBJ databases">
        <authorList>
            <person name="Sun Q."/>
            <person name="Ohkuma M."/>
        </authorList>
    </citation>
    <scope>NUCLEOTIDE SEQUENCE</scope>
    <source>
        <strain evidence="2">JCM 4059</strain>
    </source>
</reference>
<evidence type="ECO:0000256" key="1">
    <source>
        <dbReference type="SAM" id="MobiDB-lite"/>
    </source>
</evidence>
<evidence type="ECO:0000313" key="2">
    <source>
        <dbReference type="EMBL" id="GHF50406.1"/>
    </source>
</evidence>
<keyword evidence="3" id="KW-1185">Reference proteome</keyword>
<reference evidence="2" key="1">
    <citation type="journal article" date="2014" name="Int. J. Syst. Evol. Microbiol.">
        <title>Complete genome sequence of Corynebacterium casei LMG S-19264T (=DSM 44701T), isolated from a smear-ripened cheese.</title>
        <authorList>
            <consortium name="US DOE Joint Genome Institute (JGI-PGF)"/>
            <person name="Walter F."/>
            <person name="Albersmeier A."/>
            <person name="Kalinowski J."/>
            <person name="Ruckert C."/>
        </authorList>
    </citation>
    <scope>NUCLEOTIDE SEQUENCE</scope>
    <source>
        <strain evidence="2">JCM 4059</strain>
    </source>
</reference>
<feature type="region of interest" description="Disordered" evidence="1">
    <location>
        <begin position="25"/>
        <end position="55"/>
    </location>
</feature>
<dbReference type="EMBL" id="BNBD01000006">
    <property type="protein sequence ID" value="GHF50406.1"/>
    <property type="molecule type" value="Genomic_DNA"/>
</dbReference>
<organism evidence="2 3">
    <name type="scientific">Streptomyces mashuensis</name>
    <dbReference type="NCBI Taxonomy" id="33904"/>
    <lineage>
        <taxon>Bacteria</taxon>
        <taxon>Bacillati</taxon>
        <taxon>Actinomycetota</taxon>
        <taxon>Actinomycetes</taxon>
        <taxon>Kitasatosporales</taxon>
        <taxon>Streptomycetaceae</taxon>
        <taxon>Streptomyces</taxon>
    </lineage>
</organism>
<comment type="caution">
    <text evidence="2">The sequence shown here is derived from an EMBL/GenBank/DDBJ whole genome shotgun (WGS) entry which is preliminary data.</text>
</comment>
<sequence>MAALVLLPVPVLCDTVRPDLVAHVPPVDERPHRPVDVGARTEGENADAGGIHPAIMDNPAMTEAHGVRPPRALRTAYGTRWFATSVMLDSNGGAWSVAAIGTTTS</sequence>
<proteinExistence type="predicted"/>
<evidence type="ECO:0000313" key="3">
    <source>
        <dbReference type="Proteomes" id="UP000638313"/>
    </source>
</evidence>
<name>A0A919B595_9ACTN</name>
<feature type="compositionally biased region" description="Basic and acidic residues" evidence="1">
    <location>
        <begin position="26"/>
        <end position="43"/>
    </location>
</feature>